<dbReference type="FunFam" id="2.40.70.10:FF:000011">
    <property type="entry name" value="Aspartic protease"/>
    <property type="match status" value="1"/>
</dbReference>
<evidence type="ECO:0000256" key="11">
    <source>
        <dbReference type="SAM" id="MobiDB-lite"/>
    </source>
</evidence>
<evidence type="ECO:0000256" key="2">
    <source>
        <dbReference type="ARBA" id="ARBA00022670"/>
    </source>
</evidence>
<dbReference type="Gene3D" id="2.40.70.10">
    <property type="entry name" value="Acid Proteases"/>
    <property type="match status" value="2"/>
</dbReference>
<feature type="disulfide bond" evidence="9">
    <location>
        <begin position="310"/>
        <end position="359"/>
    </location>
</feature>
<evidence type="ECO:0000256" key="1">
    <source>
        <dbReference type="ARBA" id="ARBA00007447"/>
    </source>
</evidence>
<keyword evidence="16" id="KW-1185">Reference proteome</keyword>
<evidence type="ECO:0000256" key="8">
    <source>
        <dbReference type="PIRSR" id="PIRSR601461-1"/>
    </source>
</evidence>
<dbReference type="GeneID" id="54298284"/>
<feature type="chain" id="PRO_5025361100" description="Probable aspartic-type endopeptidase OPSB" evidence="13">
    <location>
        <begin position="21"/>
        <end position="505"/>
    </location>
</feature>
<dbReference type="Proteomes" id="UP000799438">
    <property type="component" value="Unassembled WGS sequence"/>
</dbReference>
<evidence type="ECO:0000313" key="15">
    <source>
        <dbReference type="EMBL" id="KAF2139854.1"/>
    </source>
</evidence>
<dbReference type="GO" id="GO:0006508">
    <property type="term" value="P:proteolysis"/>
    <property type="evidence" value="ECO:0007669"/>
    <property type="project" value="UniProtKB-KW"/>
</dbReference>
<dbReference type="InterPro" id="IPR033121">
    <property type="entry name" value="PEPTIDASE_A1"/>
</dbReference>
<feature type="signal peptide" evidence="13">
    <location>
        <begin position="1"/>
        <end position="20"/>
    </location>
</feature>
<dbReference type="Pfam" id="PF00026">
    <property type="entry name" value="Asp"/>
    <property type="match status" value="1"/>
</dbReference>
<feature type="active site" evidence="8">
    <location>
        <position position="276"/>
    </location>
</feature>
<reference evidence="15" key="1">
    <citation type="journal article" date="2020" name="Stud. Mycol.">
        <title>101 Dothideomycetes genomes: a test case for predicting lifestyles and emergence of pathogens.</title>
        <authorList>
            <person name="Haridas S."/>
            <person name="Albert R."/>
            <person name="Binder M."/>
            <person name="Bloem J."/>
            <person name="Labutti K."/>
            <person name="Salamov A."/>
            <person name="Andreopoulos B."/>
            <person name="Baker S."/>
            <person name="Barry K."/>
            <person name="Bills G."/>
            <person name="Bluhm B."/>
            <person name="Cannon C."/>
            <person name="Castanera R."/>
            <person name="Culley D."/>
            <person name="Daum C."/>
            <person name="Ezra D."/>
            <person name="Gonzalez J."/>
            <person name="Henrissat B."/>
            <person name="Kuo A."/>
            <person name="Liang C."/>
            <person name="Lipzen A."/>
            <person name="Lutzoni F."/>
            <person name="Magnuson J."/>
            <person name="Mondo S."/>
            <person name="Nolan M."/>
            <person name="Ohm R."/>
            <person name="Pangilinan J."/>
            <person name="Park H.-J."/>
            <person name="Ramirez L."/>
            <person name="Alfaro M."/>
            <person name="Sun H."/>
            <person name="Tritt A."/>
            <person name="Yoshinaga Y."/>
            <person name="Zwiers L.-H."/>
            <person name="Turgeon B."/>
            <person name="Goodwin S."/>
            <person name="Spatafora J."/>
            <person name="Crous P."/>
            <person name="Grigoriev I."/>
        </authorList>
    </citation>
    <scope>NUCLEOTIDE SEQUENCE</scope>
    <source>
        <strain evidence="15">CBS 121167</strain>
    </source>
</reference>
<sequence>MPALASALAASAGLLQLAAAAEPKVVGFGFTKNQVSDHANLAKRQKTVQAGLSNMRSLYQINVTVGTPPQTIGLQLDTGSADIWFPYAGSQECQENYCTTGSFDPDRSSTFVDVAQDAFEIQYVDNTQIYGDYIKDTISLGDTDITNMTMALATSTGGSTQGIMGIAFVSDETIAQTDERYEYPNFPVQLLNQGYISSLAYSLWLNDLSSSTGNILFGGVDSAKYHGDLIALPIQRDSSSNDITSFTVAMSSLNITGGTGKSVYSQPNIDLAAILDSGTTLTYLPNSIANDIIKGVGAINDPTFGYVVRCNIGATGSNITFGFGGADGPIITVGMDEMTVPLLDTAGESLKFRNGEDACMFGINPAGDDPILLGDTFLRSAYVVYDLHNEQVALANTNFNTSDSHVQEITNSTVPGVRATASGVAVTQTATGNVRPTASRVAGGTAAASADAGTPTFDLGTPTTTAKSGGSKKGAAAGLAPPRSALVGALVMVGLVCGGGLMVVV</sequence>
<keyword evidence="9" id="KW-1015">Disulfide bond</keyword>
<evidence type="ECO:0000256" key="4">
    <source>
        <dbReference type="ARBA" id="ARBA00022750"/>
    </source>
</evidence>
<protein>
    <recommendedName>
        <fullName evidence="7">Probable aspartic-type endopeptidase OPSB</fullName>
    </recommendedName>
    <alternativeName>
        <fullName evidence="6">Probable aspartic-type endopeptidase opsB</fullName>
    </alternativeName>
</protein>
<feature type="transmembrane region" description="Helical" evidence="12">
    <location>
        <begin position="485"/>
        <end position="504"/>
    </location>
</feature>
<dbReference type="CDD" id="cd05474">
    <property type="entry name" value="SAP_like"/>
    <property type="match status" value="1"/>
</dbReference>
<keyword evidence="2 10" id="KW-0645">Protease</keyword>
<evidence type="ECO:0000313" key="16">
    <source>
        <dbReference type="Proteomes" id="UP000799438"/>
    </source>
</evidence>
<keyword evidence="3 13" id="KW-0732">Signal</keyword>
<dbReference type="PANTHER" id="PTHR47966:SF65">
    <property type="entry name" value="ASPARTIC-TYPE ENDOPEPTIDASE"/>
    <property type="match status" value="1"/>
</dbReference>
<evidence type="ECO:0000256" key="5">
    <source>
        <dbReference type="ARBA" id="ARBA00022801"/>
    </source>
</evidence>
<dbReference type="SUPFAM" id="SSF50630">
    <property type="entry name" value="Acid proteases"/>
    <property type="match status" value="1"/>
</dbReference>
<evidence type="ECO:0000256" key="3">
    <source>
        <dbReference type="ARBA" id="ARBA00022729"/>
    </source>
</evidence>
<evidence type="ECO:0000256" key="9">
    <source>
        <dbReference type="PIRSR" id="PIRSR601461-2"/>
    </source>
</evidence>
<name>A0A6A6B9D3_9PEZI</name>
<evidence type="ECO:0000256" key="10">
    <source>
        <dbReference type="RuleBase" id="RU000454"/>
    </source>
</evidence>
<proteinExistence type="inferred from homology"/>
<dbReference type="PRINTS" id="PR00792">
    <property type="entry name" value="PEPSIN"/>
</dbReference>
<evidence type="ECO:0000256" key="7">
    <source>
        <dbReference type="ARBA" id="ARBA00068059"/>
    </source>
</evidence>
<keyword evidence="12" id="KW-0812">Transmembrane</keyword>
<evidence type="ECO:0000256" key="12">
    <source>
        <dbReference type="SAM" id="Phobius"/>
    </source>
</evidence>
<feature type="active site" evidence="8">
    <location>
        <position position="77"/>
    </location>
</feature>
<keyword evidence="12" id="KW-0472">Membrane</keyword>
<dbReference type="AlphaFoldDB" id="A0A6A6B9D3"/>
<dbReference type="InterPro" id="IPR021109">
    <property type="entry name" value="Peptidase_aspartic_dom_sf"/>
</dbReference>
<keyword evidence="4 10" id="KW-0064">Aspartyl protease</keyword>
<dbReference type="EMBL" id="ML995491">
    <property type="protein sequence ID" value="KAF2139854.1"/>
    <property type="molecule type" value="Genomic_DNA"/>
</dbReference>
<organism evidence="15 16">
    <name type="scientific">Aplosporella prunicola CBS 121167</name>
    <dbReference type="NCBI Taxonomy" id="1176127"/>
    <lineage>
        <taxon>Eukaryota</taxon>
        <taxon>Fungi</taxon>
        <taxon>Dikarya</taxon>
        <taxon>Ascomycota</taxon>
        <taxon>Pezizomycotina</taxon>
        <taxon>Dothideomycetes</taxon>
        <taxon>Dothideomycetes incertae sedis</taxon>
        <taxon>Botryosphaeriales</taxon>
        <taxon>Aplosporellaceae</taxon>
        <taxon>Aplosporella</taxon>
    </lineage>
</organism>
<gene>
    <name evidence="15" type="ORF">K452DRAFT_289232</name>
</gene>
<dbReference type="InterPro" id="IPR001969">
    <property type="entry name" value="Aspartic_peptidase_AS"/>
</dbReference>
<dbReference type="InterPro" id="IPR001461">
    <property type="entry name" value="Aspartic_peptidase_A1"/>
</dbReference>
<keyword evidence="12" id="KW-1133">Transmembrane helix</keyword>
<comment type="similarity">
    <text evidence="1 10">Belongs to the peptidase A1 family.</text>
</comment>
<dbReference type="GO" id="GO:0004190">
    <property type="term" value="F:aspartic-type endopeptidase activity"/>
    <property type="evidence" value="ECO:0007669"/>
    <property type="project" value="UniProtKB-KW"/>
</dbReference>
<keyword evidence="5 10" id="KW-0378">Hydrolase</keyword>
<dbReference type="OrthoDB" id="771136at2759"/>
<dbReference type="RefSeq" id="XP_033395567.1">
    <property type="nucleotide sequence ID" value="XM_033540788.1"/>
</dbReference>
<evidence type="ECO:0000259" key="14">
    <source>
        <dbReference type="PROSITE" id="PS51767"/>
    </source>
</evidence>
<dbReference type="PANTHER" id="PTHR47966">
    <property type="entry name" value="BETA-SITE APP-CLEAVING ENZYME, ISOFORM A-RELATED"/>
    <property type="match status" value="1"/>
</dbReference>
<dbReference type="PROSITE" id="PS51767">
    <property type="entry name" value="PEPTIDASE_A1"/>
    <property type="match status" value="1"/>
</dbReference>
<feature type="region of interest" description="Disordered" evidence="11">
    <location>
        <begin position="445"/>
        <end position="477"/>
    </location>
</feature>
<dbReference type="PROSITE" id="PS00141">
    <property type="entry name" value="ASP_PROTEASE"/>
    <property type="match status" value="1"/>
</dbReference>
<feature type="domain" description="Peptidase A1" evidence="14">
    <location>
        <begin position="59"/>
        <end position="395"/>
    </location>
</feature>
<evidence type="ECO:0000256" key="13">
    <source>
        <dbReference type="SAM" id="SignalP"/>
    </source>
</evidence>
<accession>A0A6A6B9D3</accession>
<dbReference type="InterPro" id="IPR033876">
    <property type="entry name" value="SAP-like"/>
</dbReference>
<evidence type="ECO:0000256" key="6">
    <source>
        <dbReference type="ARBA" id="ARBA00067536"/>
    </source>
</evidence>